<feature type="domain" description="Cyclin-like" evidence="3">
    <location>
        <begin position="60"/>
        <end position="144"/>
    </location>
</feature>
<dbReference type="AlphaFoldDB" id="G0U8S5"/>
<name>G0U8S5_TRYVY</name>
<dbReference type="GO" id="GO:0051301">
    <property type="term" value="P:cell division"/>
    <property type="evidence" value="ECO:0007669"/>
    <property type="project" value="UniProtKB-UniRule"/>
</dbReference>
<proteinExistence type="inferred from homology"/>
<dbReference type="OMA" id="YAIYEKR"/>
<dbReference type="GO" id="GO:0019901">
    <property type="term" value="F:protein kinase binding"/>
    <property type="evidence" value="ECO:0007669"/>
    <property type="project" value="UniProtKB-UniRule"/>
</dbReference>
<dbReference type="SMART" id="SM00385">
    <property type="entry name" value="CYCLIN"/>
    <property type="match status" value="1"/>
</dbReference>
<dbReference type="VEuPathDB" id="TriTrypDB:TvY486_1114900"/>
<dbReference type="Gene3D" id="1.10.472.10">
    <property type="entry name" value="Cyclin-like"/>
    <property type="match status" value="1"/>
</dbReference>
<protein>
    <recommendedName>
        <fullName evidence="2">Cyclin</fullName>
    </recommendedName>
</protein>
<dbReference type="SUPFAM" id="SSF47954">
    <property type="entry name" value="Cyclin-like"/>
    <property type="match status" value="1"/>
</dbReference>
<reference evidence="4" key="1">
    <citation type="journal article" date="2012" name="Proc. Natl. Acad. Sci. U.S.A.">
        <title>Antigenic diversity is generated by distinct evolutionary mechanisms in African trypanosome species.</title>
        <authorList>
            <person name="Jackson A.P."/>
            <person name="Berry A."/>
            <person name="Aslett M."/>
            <person name="Allison H.C."/>
            <person name="Burton P."/>
            <person name="Vavrova-Anderson J."/>
            <person name="Brown R."/>
            <person name="Browne H."/>
            <person name="Corton N."/>
            <person name="Hauser H."/>
            <person name="Gamble J."/>
            <person name="Gilderthorp R."/>
            <person name="Marcello L."/>
            <person name="McQuillan J."/>
            <person name="Otto T.D."/>
            <person name="Quail M.A."/>
            <person name="Sanders M.J."/>
            <person name="van Tonder A."/>
            <person name="Ginger M.L."/>
            <person name="Field M.C."/>
            <person name="Barry J.D."/>
            <person name="Hertz-Fowler C."/>
            <person name="Berriman M."/>
        </authorList>
    </citation>
    <scope>NUCLEOTIDE SEQUENCE</scope>
    <source>
        <strain evidence="4">Y486</strain>
    </source>
</reference>
<evidence type="ECO:0000256" key="2">
    <source>
        <dbReference type="PIRNR" id="PIRNR027110"/>
    </source>
</evidence>
<dbReference type="EMBL" id="HE573027">
    <property type="protein sequence ID" value="CCC54006.1"/>
    <property type="molecule type" value="Genomic_DNA"/>
</dbReference>
<dbReference type="InterPro" id="IPR036915">
    <property type="entry name" value="Cyclin-like_sf"/>
</dbReference>
<organism evidence="4">
    <name type="scientific">Trypanosoma vivax (strain Y486)</name>
    <dbReference type="NCBI Taxonomy" id="1055687"/>
    <lineage>
        <taxon>Eukaryota</taxon>
        <taxon>Discoba</taxon>
        <taxon>Euglenozoa</taxon>
        <taxon>Kinetoplastea</taxon>
        <taxon>Metakinetoplastina</taxon>
        <taxon>Trypanosomatida</taxon>
        <taxon>Trypanosomatidae</taxon>
        <taxon>Trypanosoma</taxon>
        <taxon>Duttonella</taxon>
    </lineage>
</organism>
<accession>G0U8S5</accession>
<dbReference type="InterPro" id="IPR012389">
    <property type="entry name" value="Cyclin_P/U"/>
</dbReference>
<dbReference type="CDD" id="cd20558">
    <property type="entry name" value="CYCLIN_ScPCL7-like"/>
    <property type="match status" value="1"/>
</dbReference>
<sequence>MRVGAGEECGPTQTQEACMPRLAQLVAMDLEERCQEQCCQEQFYKSLFHSVRAPKISVWDYMRRIAKYSGCSPECFVVGAIFIDRYLTKTNFPITFRNVHRLVITAMLISAKLRDDIFFSNAYYASIGGVSNSELNRLEINFLETINWCTWVNSREFELYCTQLQSRFSECPAPPGGP</sequence>
<dbReference type="InterPro" id="IPR013763">
    <property type="entry name" value="Cyclin-like_dom"/>
</dbReference>
<evidence type="ECO:0000256" key="1">
    <source>
        <dbReference type="ARBA" id="ARBA00023127"/>
    </source>
</evidence>
<dbReference type="InterPro" id="IPR013922">
    <property type="entry name" value="Cyclin_PHO80-like"/>
</dbReference>
<keyword evidence="1 2" id="KW-0195">Cyclin</keyword>
<dbReference type="PANTHER" id="PTHR15615">
    <property type="match status" value="1"/>
</dbReference>
<comment type="similarity">
    <text evidence="2">Belongs to the cyclin family.</text>
</comment>
<dbReference type="PIRSF" id="PIRSF027110">
    <property type="entry name" value="PREG"/>
    <property type="match status" value="1"/>
</dbReference>
<gene>
    <name evidence="4" type="ORF">TVY486_1114900</name>
</gene>
<dbReference type="Pfam" id="PF08613">
    <property type="entry name" value="Cyclin"/>
    <property type="match status" value="1"/>
</dbReference>
<evidence type="ECO:0000259" key="3">
    <source>
        <dbReference type="SMART" id="SM00385"/>
    </source>
</evidence>
<dbReference type="PANTHER" id="PTHR15615:SF108">
    <property type="entry name" value="PROTEIN CNPPD1"/>
    <property type="match status" value="1"/>
</dbReference>
<evidence type="ECO:0000313" key="4">
    <source>
        <dbReference type="EMBL" id="CCC54006.1"/>
    </source>
</evidence>